<evidence type="ECO:0000256" key="3">
    <source>
        <dbReference type="ARBA" id="ARBA00022448"/>
    </source>
</evidence>
<dbReference type="Pfam" id="PF00005">
    <property type="entry name" value="ABC_tran"/>
    <property type="match status" value="1"/>
</dbReference>
<protein>
    <submittedName>
        <fullName evidence="9">ABC transporter ATP-binding protein</fullName>
    </submittedName>
</protein>
<dbReference type="AlphaFoldDB" id="A0A7V3RFM5"/>
<evidence type="ECO:0000256" key="1">
    <source>
        <dbReference type="ARBA" id="ARBA00004202"/>
    </source>
</evidence>
<dbReference type="InterPro" id="IPR013563">
    <property type="entry name" value="Oligopep_ABC_C"/>
</dbReference>
<comment type="similarity">
    <text evidence="2">Belongs to the ABC transporter superfamily.</text>
</comment>
<dbReference type="GO" id="GO:0016887">
    <property type="term" value="F:ATP hydrolysis activity"/>
    <property type="evidence" value="ECO:0007669"/>
    <property type="project" value="InterPro"/>
</dbReference>
<evidence type="ECO:0000256" key="5">
    <source>
        <dbReference type="ARBA" id="ARBA00022741"/>
    </source>
</evidence>
<keyword evidence="7" id="KW-0472">Membrane</keyword>
<dbReference type="GO" id="GO:0005886">
    <property type="term" value="C:plasma membrane"/>
    <property type="evidence" value="ECO:0007669"/>
    <property type="project" value="UniProtKB-SubCell"/>
</dbReference>
<sequence length="339" mass="37860">MADKLLLQVKDLHTVFHTEDGTVEAVSGVNFEIYEGETLGIVGESGCGKSVTSLSVMRLLPKQTGEITQGQIIFKGRDLLKLSETEMRHIRGKDIAMIFQEPMTALNPVYTAGDQVAEAVELHLGKNKKEAYKYAAEMFEKVGIPMPEKRLYNYPHELSGGLRQRVMIAMALSCNPSLLIADEPTTALDVTIQAQVLDLMRNLLKEYNSSLMMITHDLGVVAEIAQRVAVMYAGQVVEYGNVTTLFKNPSHPYTIGLMKAIPRPDIEVERLISIEGTVPDLFHMPKGCRFNNRCPYATEQCLEMPPLFEVEPGHLSRCWRYKELKDLVKKEDGVSVGSK</sequence>
<comment type="subcellular location">
    <subcellularLocation>
        <location evidence="1">Cell membrane</location>
        <topology evidence="1">Peripheral membrane protein</topology>
    </subcellularLocation>
</comment>
<dbReference type="GO" id="GO:0015833">
    <property type="term" value="P:peptide transport"/>
    <property type="evidence" value="ECO:0007669"/>
    <property type="project" value="InterPro"/>
</dbReference>
<reference evidence="9" key="1">
    <citation type="journal article" date="2020" name="mSystems">
        <title>Genome- and Community-Level Interaction Insights into Carbon Utilization and Element Cycling Functions of Hydrothermarchaeota in Hydrothermal Sediment.</title>
        <authorList>
            <person name="Zhou Z."/>
            <person name="Liu Y."/>
            <person name="Xu W."/>
            <person name="Pan J."/>
            <person name="Luo Z.H."/>
            <person name="Li M."/>
        </authorList>
    </citation>
    <scope>NUCLEOTIDE SEQUENCE [LARGE SCALE GENOMIC DNA]</scope>
    <source>
        <strain evidence="9">SpSt-966</strain>
    </source>
</reference>
<dbReference type="InterPro" id="IPR003593">
    <property type="entry name" value="AAA+_ATPase"/>
</dbReference>
<name>A0A7V3RFM5_9BACT</name>
<evidence type="ECO:0000256" key="4">
    <source>
        <dbReference type="ARBA" id="ARBA00022475"/>
    </source>
</evidence>
<dbReference type="InterPro" id="IPR027417">
    <property type="entry name" value="P-loop_NTPase"/>
</dbReference>
<dbReference type="InterPro" id="IPR003439">
    <property type="entry name" value="ABC_transporter-like_ATP-bd"/>
</dbReference>
<dbReference type="PROSITE" id="PS50893">
    <property type="entry name" value="ABC_TRANSPORTER_2"/>
    <property type="match status" value="1"/>
</dbReference>
<evidence type="ECO:0000256" key="6">
    <source>
        <dbReference type="ARBA" id="ARBA00022840"/>
    </source>
</evidence>
<feature type="domain" description="ABC transporter" evidence="8">
    <location>
        <begin position="7"/>
        <end position="258"/>
    </location>
</feature>
<dbReference type="Gene3D" id="3.40.50.300">
    <property type="entry name" value="P-loop containing nucleotide triphosphate hydrolases"/>
    <property type="match status" value="1"/>
</dbReference>
<dbReference type="PANTHER" id="PTHR43297:SF2">
    <property type="entry name" value="DIPEPTIDE TRANSPORT ATP-BINDING PROTEIN DPPD"/>
    <property type="match status" value="1"/>
</dbReference>
<evidence type="ECO:0000259" key="8">
    <source>
        <dbReference type="PROSITE" id="PS50893"/>
    </source>
</evidence>
<keyword evidence="4" id="KW-1003">Cell membrane</keyword>
<dbReference type="EMBL" id="DTPE01000252">
    <property type="protein sequence ID" value="HGE75741.1"/>
    <property type="molecule type" value="Genomic_DNA"/>
</dbReference>
<keyword evidence="6 9" id="KW-0067">ATP-binding</keyword>
<evidence type="ECO:0000256" key="7">
    <source>
        <dbReference type="ARBA" id="ARBA00023136"/>
    </source>
</evidence>
<dbReference type="SUPFAM" id="SSF52540">
    <property type="entry name" value="P-loop containing nucleoside triphosphate hydrolases"/>
    <property type="match status" value="1"/>
</dbReference>
<dbReference type="Pfam" id="PF08352">
    <property type="entry name" value="oligo_HPY"/>
    <property type="match status" value="1"/>
</dbReference>
<evidence type="ECO:0000256" key="2">
    <source>
        <dbReference type="ARBA" id="ARBA00005417"/>
    </source>
</evidence>
<accession>A0A7V3RFM5</accession>
<comment type="caution">
    <text evidence="9">The sequence shown here is derived from an EMBL/GenBank/DDBJ whole genome shotgun (WGS) entry which is preliminary data.</text>
</comment>
<dbReference type="CDD" id="cd03257">
    <property type="entry name" value="ABC_NikE_OppD_transporters"/>
    <property type="match status" value="1"/>
</dbReference>
<evidence type="ECO:0000313" key="9">
    <source>
        <dbReference type="EMBL" id="HGE75741.1"/>
    </source>
</evidence>
<dbReference type="SMART" id="SM00382">
    <property type="entry name" value="AAA"/>
    <property type="match status" value="1"/>
</dbReference>
<keyword evidence="3" id="KW-0813">Transport</keyword>
<gene>
    <name evidence="9" type="ORF">ENX73_06430</name>
</gene>
<dbReference type="PANTHER" id="PTHR43297">
    <property type="entry name" value="OLIGOPEPTIDE TRANSPORT ATP-BINDING PROTEIN APPD"/>
    <property type="match status" value="1"/>
</dbReference>
<dbReference type="NCBIfam" id="TIGR01727">
    <property type="entry name" value="oligo_HPY"/>
    <property type="match status" value="1"/>
</dbReference>
<organism evidence="9">
    <name type="scientific">Mesoaciditoga lauensis</name>
    <dbReference type="NCBI Taxonomy" id="1495039"/>
    <lineage>
        <taxon>Bacteria</taxon>
        <taxon>Thermotogati</taxon>
        <taxon>Thermotogota</taxon>
        <taxon>Thermotogae</taxon>
        <taxon>Mesoaciditogales</taxon>
        <taxon>Mesoaciditogaceae</taxon>
        <taxon>Mesoaciditoga</taxon>
    </lineage>
</organism>
<proteinExistence type="inferred from homology"/>
<dbReference type="InterPro" id="IPR050388">
    <property type="entry name" value="ABC_Ni/Peptide_Import"/>
</dbReference>
<keyword evidence="5" id="KW-0547">Nucleotide-binding</keyword>
<dbReference type="GO" id="GO:0005524">
    <property type="term" value="F:ATP binding"/>
    <property type="evidence" value="ECO:0007669"/>
    <property type="project" value="UniProtKB-KW"/>
</dbReference>
<dbReference type="FunFam" id="3.40.50.300:FF:000016">
    <property type="entry name" value="Oligopeptide ABC transporter ATP-binding component"/>
    <property type="match status" value="1"/>
</dbReference>